<evidence type="ECO:0000313" key="3">
    <source>
        <dbReference type="EMBL" id="MBB4806708.1"/>
    </source>
</evidence>
<protein>
    <submittedName>
        <fullName evidence="3">CubicO group peptidase (Beta-lactamase class C family)</fullName>
    </submittedName>
</protein>
<evidence type="ECO:0000259" key="2">
    <source>
        <dbReference type="Pfam" id="PF00144"/>
    </source>
</evidence>
<dbReference type="Pfam" id="PF00144">
    <property type="entry name" value="Beta-lactamase"/>
    <property type="match status" value="1"/>
</dbReference>
<dbReference type="Gene3D" id="3.40.710.10">
    <property type="entry name" value="DD-peptidase/beta-lactamase superfamily"/>
    <property type="match status" value="1"/>
</dbReference>
<dbReference type="RefSeq" id="WP_317166720.1">
    <property type="nucleotide sequence ID" value="NZ_JACHLE010000002.1"/>
</dbReference>
<dbReference type="InterPro" id="IPR050789">
    <property type="entry name" value="Diverse_Enzym_Activities"/>
</dbReference>
<reference evidence="3 4" key="1">
    <citation type="submission" date="2020-08" db="EMBL/GenBank/DDBJ databases">
        <title>Functional genomics of gut bacteria from endangered species of beetles.</title>
        <authorList>
            <person name="Carlos-Shanley C."/>
        </authorList>
    </citation>
    <scope>NUCLEOTIDE SEQUENCE [LARGE SCALE GENOMIC DNA]</scope>
    <source>
        <strain evidence="3 4">S00151</strain>
    </source>
</reference>
<comment type="caution">
    <text evidence="3">The sequence shown here is derived from an EMBL/GenBank/DDBJ whole genome shotgun (WGS) entry which is preliminary data.</text>
</comment>
<proteinExistence type="predicted"/>
<feature type="domain" description="Beta-lactamase-related" evidence="2">
    <location>
        <begin position="42"/>
        <end position="327"/>
    </location>
</feature>
<sequence length="352" mass="40376">MTKSIHFLLLLFLFFSIRTNAQAGKSNPVFENDIAIENWLRENNVPVLGIGIIEQGKLKQIKIFGEIKKGITAPYNTIFNVASLAKSITSMVALHLVNSGKWNLDEPIYTYWTDPDIANDPRSKKLTTRLILSHQTGFPNWRWMKENKKLSFDFEPGTQYQYSGEGMEYLRKAIENKFKKSIEQLASELIFQPLQMNDTHYIWDKNTDESRFAIGYDKEGKPYELIKNKKANAADDLHTTIGDYGNFLVHILEEGNLNKNVYQEMIKKQVKTKENKYFGLGFEIYDLGNGELALSHGGSDKGSQCITFILPDTRQGILIFTNADEGYKVYEDLLINYLGEKGKRIIEIETKN</sequence>
<feature type="signal peptide" evidence="1">
    <location>
        <begin position="1"/>
        <end position="23"/>
    </location>
</feature>
<keyword evidence="1" id="KW-0732">Signal</keyword>
<organism evidence="3 4">
    <name type="scientific">Chryseobacterium defluvii</name>
    <dbReference type="NCBI Taxonomy" id="160396"/>
    <lineage>
        <taxon>Bacteria</taxon>
        <taxon>Pseudomonadati</taxon>
        <taxon>Bacteroidota</taxon>
        <taxon>Flavobacteriia</taxon>
        <taxon>Flavobacteriales</taxon>
        <taxon>Weeksellaceae</taxon>
        <taxon>Chryseobacterium group</taxon>
        <taxon>Chryseobacterium</taxon>
    </lineage>
</organism>
<evidence type="ECO:0000313" key="4">
    <source>
        <dbReference type="Proteomes" id="UP000592180"/>
    </source>
</evidence>
<dbReference type="PANTHER" id="PTHR43283:SF18">
    <property type="match status" value="1"/>
</dbReference>
<dbReference type="PANTHER" id="PTHR43283">
    <property type="entry name" value="BETA-LACTAMASE-RELATED"/>
    <property type="match status" value="1"/>
</dbReference>
<accession>A0A840KFA9</accession>
<dbReference type="InterPro" id="IPR001466">
    <property type="entry name" value="Beta-lactam-related"/>
</dbReference>
<dbReference type="Proteomes" id="UP000592180">
    <property type="component" value="Unassembled WGS sequence"/>
</dbReference>
<dbReference type="EMBL" id="JACHLE010000002">
    <property type="protein sequence ID" value="MBB4806708.1"/>
    <property type="molecule type" value="Genomic_DNA"/>
</dbReference>
<keyword evidence="4" id="KW-1185">Reference proteome</keyword>
<name>A0A840KFA9_9FLAO</name>
<dbReference type="InterPro" id="IPR012338">
    <property type="entry name" value="Beta-lactam/transpept-like"/>
</dbReference>
<dbReference type="AlphaFoldDB" id="A0A840KFA9"/>
<gene>
    <name evidence="3" type="ORF">HNP38_002004</name>
</gene>
<evidence type="ECO:0000256" key="1">
    <source>
        <dbReference type="SAM" id="SignalP"/>
    </source>
</evidence>
<dbReference type="SUPFAM" id="SSF56601">
    <property type="entry name" value="beta-lactamase/transpeptidase-like"/>
    <property type="match status" value="1"/>
</dbReference>
<feature type="chain" id="PRO_5032507908" evidence="1">
    <location>
        <begin position="24"/>
        <end position="352"/>
    </location>
</feature>